<feature type="domain" description="AB hydrolase-1" evidence="1">
    <location>
        <begin position="23"/>
        <end position="265"/>
    </location>
</feature>
<dbReference type="Proteomes" id="UP001500957">
    <property type="component" value="Unassembled WGS sequence"/>
</dbReference>
<dbReference type="SUPFAM" id="SSF53474">
    <property type="entry name" value="alpha/beta-Hydrolases"/>
    <property type="match status" value="1"/>
</dbReference>
<dbReference type="Gene3D" id="3.40.50.1820">
    <property type="entry name" value="alpha/beta hydrolase"/>
    <property type="match status" value="1"/>
</dbReference>
<protein>
    <submittedName>
        <fullName evidence="2">Alpha/beta fold hydrolase</fullName>
    </submittedName>
</protein>
<gene>
    <name evidence="2" type="ORF">GCM10009547_46420</name>
</gene>
<dbReference type="InterPro" id="IPR000073">
    <property type="entry name" value="AB_hydrolase_1"/>
</dbReference>
<dbReference type="InterPro" id="IPR029058">
    <property type="entry name" value="AB_hydrolase_fold"/>
</dbReference>
<dbReference type="InterPro" id="IPR050266">
    <property type="entry name" value="AB_hydrolase_sf"/>
</dbReference>
<dbReference type="EMBL" id="BAAAHE010000050">
    <property type="protein sequence ID" value="GAA0636783.1"/>
    <property type="molecule type" value="Genomic_DNA"/>
</dbReference>
<dbReference type="PANTHER" id="PTHR43798:SF5">
    <property type="entry name" value="MONOACYLGLYCEROL LIPASE ABHD6"/>
    <property type="match status" value="1"/>
</dbReference>
<dbReference type="Pfam" id="PF00561">
    <property type="entry name" value="Abhydrolase_1"/>
    <property type="match status" value="1"/>
</dbReference>
<sequence>MPPISYVTVHGYRRAFRMAGSGPPLLLIHGIGDSSDTWDTVIDELAEHYTVIAPDLLGHGRSDRPRADYSIAAFACGMRDLISVLDLDRVTVCGHSLGGGVAMQFAYQFPERCERLVLVCTGGVGPKTHPLFHLVATPGVETFLPVLRMPGVKTVGSVGLTLLRWLDTDLGRDAGDLMRLFDALPDSPARSAFLRTLRAAVDRRGQVITMLDRCYLAEGMPTLLIWGARDAIIPVDQAHLVHEAMPGSRLEIFPDAGHFPHHTDPERFLAVLRDFLDSTEPADYSSAQWRTLLRTGRGMPGPGATLAAVPDPAEDATIGA</sequence>
<evidence type="ECO:0000313" key="2">
    <source>
        <dbReference type="EMBL" id="GAA0636783.1"/>
    </source>
</evidence>
<accession>A0ABN1HBG0</accession>
<keyword evidence="2" id="KW-0378">Hydrolase</keyword>
<comment type="caution">
    <text evidence="2">The sequence shown here is derived from an EMBL/GenBank/DDBJ whole genome shotgun (WGS) entry which is preliminary data.</text>
</comment>
<evidence type="ECO:0000259" key="1">
    <source>
        <dbReference type="Pfam" id="PF00561"/>
    </source>
</evidence>
<dbReference type="GO" id="GO:0016787">
    <property type="term" value="F:hydrolase activity"/>
    <property type="evidence" value="ECO:0007669"/>
    <property type="project" value="UniProtKB-KW"/>
</dbReference>
<name>A0ABN1HBG0_9ACTN</name>
<dbReference type="PANTHER" id="PTHR43798">
    <property type="entry name" value="MONOACYLGLYCEROL LIPASE"/>
    <property type="match status" value="1"/>
</dbReference>
<organism evidence="2 3">
    <name type="scientific">Sporichthya brevicatena</name>
    <dbReference type="NCBI Taxonomy" id="171442"/>
    <lineage>
        <taxon>Bacteria</taxon>
        <taxon>Bacillati</taxon>
        <taxon>Actinomycetota</taxon>
        <taxon>Actinomycetes</taxon>
        <taxon>Sporichthyales</taxon>
        <taxon>Sporichthyaceae</taxon>
        <taxon>Sporichthya</taxon>
    </lineage>
</organism>
<dbReference type="PRINTS" id="PR00111">
    <property type="entry name" value="ABHYDROLASE"/>
</dbReference>
<proteinExistence type="predicted"/>
<dbReference type="RefSeq" id="WP_344609319.1">
    <property type="nucleotide sequence ID" value="NZ_BAAAHE010000050.1"/>
</dbReference>
<keyword evidence="3" id="KW-1185">Reference proteome</keyword>
<reference evidence="2 3" key="1">
    <citation type="journal article" date="2019" name="Int. J. Syst. Evol. Microbiol.">
        <title>The Global Catalogue of Microorganisms (GCM) 10K type strain sequencing project: providing services to taxonomists for standard genome sequencing and annotation.</title>
        <authorList>
            <consortium name="The Broad Institute Genomics Platform"/>
            <consortium name="The Broad Institute Genome Sequencing Center for Infectious Disease"/>
            <person name="Wu L."/>
            <person name="Ma J."/>
        </authorList>
    </citation>
    <scope>NUCLEOTIDE SEQUENCE [LARGE SCALE GENOMIC DNA]</scope>
    <source>
        <strain evidence="2 3">JCM 10671</strain>
    </source>
</reference>
<evidence type="ECO:0000313" key="3">
    <source>
        <dbReference type="Proteomes" id="UP001500957"/>
    </source>
</evidence>